<evidence type="ECO:0000313" key="12">
    <source>
        <dbReference type="Proteomes" id="UP001372834"/>
    </source>
</evidence>
<gene>
    <name evidence="11" type="ORF">RUM43_004744</name>
</gene>
<feature type="domain" description="Ionotropic glutamate receptor C-terminal" evidence="10">
    <location>
        <begin position="125"/>
        <end position="247"/>
    </location>
</feature>
<keyword evidence="5 9" id="KW-1133">Transmembrane helix</keyword>
<organism evidence="11 12">
    <name type="scientific">Polyplax serrata</name>
    <name type="common">Common mouse louse</name>
    <dbReference type="NCBI Taxonomy" id="468196"/>
    <lineage>
        <taxon>Eukaryota</taxon>
        <taxon>Metazoa</taxon>
        <taxon>Ecdysozoa</taxon>
        <taxon>Arthropoda</taxon>
        <taxon>Hexapoda</taxon>
        <taxon>Insecta</taxon>
        <taxon>Pterygota</taxon>
        <taxon>Neoptera</taxon>
        <taxon>Paraneoptera</taxon>
        <taxon>Psocodea</taxon>
        <taxon>Troctomorpha</taxon>
        <taxon>Phthiraptera</taxon>
        <taxon>Anoplura</taxon>
        <taxon>Polyplacidae</taxon>
        <taxon>Polyplax</taxon>
    </lineage>
</organism>
<keyword evidence="3" id="KW-1003">Cell membrane</keyword>
<dbReference type="GO" id="GO:0050906">
    <property type="term" value="P:detection of stimulus involved in sensory perception"/>
    <property type="evidence" value="ECO:0007669"/>
    <property type="project" value="UniProtKB-ARBA"/>
</dbReference>
<evidence type="ECO:0000256" key="1">
    <source>
        <dbReference type="ARBA" id="ARBA00004651"/>
    </source>
</evidence>
<keyword evidence="6 9" id="KW-0472">Membrane</keyword>
<evidence type="ECO:0000256" key="7">
    <source>
        <dbReference type="ARBA" id="ARBA00023170"/>
    </source>
</evidence>
<dbReference type="GO" id="GO:0005886">
    <property type="term" value="C:plasma membrane"/>
    <property type="evidence" value="ECO:0007669"/>
    <property type="project" value="UniProtKB-SubCell"/>
</dbReference>
<dbReference type="AlphaFoldDB" id="A0AAN8XLY1"/>
<evidence type="ECO:0000259" key="10">
    <source>
        <dbReference type="Pfam" id="PF00060"/>
    </source>
</evidence>
<feature type="transmembrane region" description="Helical" evidence="9">
    <location>
        <begin position="221"/>
        <end position="248"/>
    </location>
</feature>
<evidence type="ECO:0000256" key="9">
    <source>
        <dbReference type="SAM" id="Phobius"/>
    </source>
</evidence>
<reference evidence="11 12" key="1">
    <citation type="submission" date="2023-10" db="EMBL/GenBank/DDBJ databases">
        <title>Genomes of two closely related lineages of the louse Polyplax serrata with different host specificities.</title>
        <authorList>
            <person name="Martinu J."/>
            <person name="Tarabai H."/>
            <person name="Stefka J."/>
            <person name="Hypsa V."/>
        </authorList>
    </citation>
    <scope>NUCLEOTIDE SEQUENCE [LARGE SCALE GENOMIC DNA]</scope>
    <source>
        <strain evidence="11">HR10_N</strain>
    </source>
</reference>
<dbReference type="Proteomes" id="UP001372834">
    <property type="component" value="Unassembled WGS sequence"/>
</dbReference>
<comment type="similarity">
    <text evidence="2">Belongs to the glutamate-gated ion channel (TC 1.A.10.1) family.</text>
</comment>
<dbReference type="GO" id="GO:0015276">
    <property type="term" value="F:ligand-gated monoatomic ion channel activity"/>
    <property type="evidence" value="ECO:0007669"/>
    <property type="project" value="InterPro"/>
</dbReference>
<dbReference type="PANTHER" id="PTHR42643">
    <property type="entry name" value="IONOTROPIC RECEPTOR 20A-RELATED"/>
    <property type="match status" value="1"/>
</dbReference>
<protein>
    <recommendedName>
        <fullName evidence="10">Ionotropic glutamate receptor C-terminal domain-containing protein</fullName>
    </recommendedName>
</protein>
<proteinExistence type="inferred from homology"/>
<evidence type="ECO:0000256" key="2">
    <source>
        <dbReference type="ARBA" id="ARBA00008685"/>
    </source>
</evidence>
<sequence length="375" mass="43193">MTTRHGEIIASPINPFDKSYNRVQYAFDTSIIELLCSVMGLNMTVLKTPLVTNIDAYKENPDYWILEQITNGTAEISATTLILSNQSLNICDYSFAIDTFRPQLYYRARSLRDDHDIYWAPFTFNAWISIIVISLLITITLIFILSRETKLPHQISYDVFARIIDIQEDREGDWNDNLPSTTEESLHQREKWETGEIVLVGLGAICQQGSARDPSTHAARILLLALFMLAVVSYTAYSASIISFISLFPSSEREQIIDLKNFSKRYHTILHDADHIEGELKLYFDNVEKTSSHKGFNEALKGQVLFVGDRDFSLTFLHRQNYESDLKCKLGRGFFGLEYHRVIAVKKESKYKEEINKKFSSYKIVTKILYKITVF</sequence>
<keyword evidence="8" id="KW-0325">Glycoprotein</keyword>
<dbReference type="Gene3D" id="1.10.287.70">
    <property type="match status" value="1"/>
</dbReference>
<evidence type="ECO:0000313" key="11">
    <source>
        <dbReference type="EMBL" id="KAK6643239.1"/>
    </source>
</evidence>
<name>A0AAN8XLY1_POLSC</name>
<comment type="caution">
    <text evidence="11">The sequence shown here is derived from an EMBL/GenBank/DDBJ whole genome shotgun (WGS) entry which is preliminary data.</text>
</comment>
<dbReference type="EMBL" id="JAWJWE010000002">
    <property type="protein sequence ID" value="KAK6643239.1"/>
    <property type="molecule type" value="Genomic_DNA"/>
</dbReference>
<dbReference type="PANTHER" id="PTHR42643:SF33">
    <property type="entry name" value="GLUTAMATE RECEPTOR 2-LIKE PROTEIN"/>
    <property type="match status" value="1"/>
</dbReference>
<comment type="subcellular location">
    <subcellularLocation>
        <location evidence="1">Cell membrane</location>
        <topology evidence="1">Multi-pass membrane protein</topology>
    </subcellularLocation>
</comment>
<evidence type="ECO:0000256" key="6">
    <source>
        <dbReference type="ARBA" id="ARBA00023136"/>
    </source>
</evidence>
<evidence type="ECO:0000256" key="3">
    <source>
        <dbReference type="ARBA" id="ARBA00022475"/>
    </source>
</evidence>
<keyword evidence="4 9" id="KW-0812">Transmembrane</keyword>
<dbReference type="Pfam" id="PF00060">
    <property type="entry name" value="Lig_chan"/>
    <property type="match status" value="1"/>
</dbReference>
<accession>A0AAN8XLY1</accession>
<keyword evidence="7" id="KW-0675">Receptor</keyword>
<evidence type="ECO:0000256" key="5">
    <source>
        <dbReference type="ARBA" id="ARBA00022989"/>
    </source>
</evidence>
<dbReference type="InterPro" id="IPR052192">
    <property type="entry name" value="Insect_Ionotropic_Sensory_Rcpt"/>
</dbReference>
<dbReference type="InterPro" id="IPR001320">
    <property type="entry name" value="Iontro_rcpt_C"/>
</dbReference>
<evidence type="ECO:0000256" key="4">
    <source>
        <dbReference type="ARBA" id="ARBA00022692"/>
    </source>
</evidence>
<feature type="transmembrane region" description="Helical" evidence="9">
    <location>
        <begin position="124"/>
        <end position="145"/>
    </location>
</feature>
<evidence type="ECO:0000256" key="8">
    <source>
        <dbReference type="ARBA" id="ARBA00023180"/>
    </source>
</evidence>